<protein>
    <submittedName>
        <fullName evidence="1">Uncharacterized protein</fullName>
    </submittedName>
</protein>
<gene>
    <name evidence="1" type="ORF">NUW54_g12122</name>
</gene>
<dbReference type="EMBL" id="JANSHE010005026">
    <property type="protein sequence ID" value="KAJ2973129.1"/>
    <property type="molecule type" value="Genomic_DNA"/>
</dbReference>
<dbReference type="Proteomes" id="UP001144978">
    <property type="component" value="Unassembled WGS sequence"/>
</dbReference>
<keyword evidence="2" id="KW-1185">Reference proteome</keyword>
<evidence type="ECO:0000313" key="1">
    <source>
        <dbReference type="EMBL" id="KAJ2973129.1"/>
    </source>
</evidence>
<name>A0ACC1N2J9_9APHY</name>
<sequence length="299" mass="33550">MESPTPAPLETDSERLSSVFSMTDSPAPTPLEPIAEPPHRLDRTYVGTSFPGIARTLQSQRNVLPKELDMERTWKKQAIGATDRFLEKMLDAFPTFKKYVKAWPLLYYSYQSLGYLRKRPEYQAQRRWSRYFASPGVPAPQPMLRPLCDHLPAIQGSAGPTQPTAPLPNLVIPYPVPSPFPVFPPLENTMNISALSGGPILQYGEHSPTQAPITVVNEGVPYQMGSSEQEIVGFLIAVDPTFAYLLDRFRLAGLTSNARLHTLARWPQNEIEEFLRGKQQLSAYEHKMVSDALARMTKP</sequence>
<comment type="caution">
    <text evidence="1">The sequence shown here is derived from an EMBL/GenBank/DDBJ whole genome shotgun (WGS) entry which is preliminary data.</text>
</comment>
<reference evidence="1" key="1">
    <citation type="submission" date="2022-08" db="EMBL/GenBank/DDBJ databases">
        <title>Genome Sequence of Pycnoporus sanguineus.</title>
        <authorList>
            <person name="Buettner E."/>
        </authorList>
    </citation>
    <scope>NUCLEOTIDE SEQUENCE</scope>
    <source>
        <strain evidence="1">CG-C14</strain>
    </source>
</reference>
<accession>A0ACC1N2J9</accession>
<proteinExistence type="predicted"/>
<evidence type="ECO:0000313" key="2">
    <source>
        <dbReference type="Proteomes" id="UP001144978"/>
    </source>
</evidence>
<organism evidence="1 2">
    <name type="scientific">Trametes sanguinea</name>
    <dbReference type="NCBI Taxonomy" id="158606"/>
    <lineage>
        <taxon>Eukaryota</taxon>
        <taxon>Fungi</taxon>
        <taxon>Dikarya</taxon>
        <taxon>Basidiomycota</taxon>
        <taxon>Agaricomycotina</taxon>
        <taxon>Agaricomycetes</taxon>
        <taxon>Polyporales</taxon>
        <taxon>Polyporaceae</taxon>
        <taxon>Trametes</taxon>
    </lineage>
</organism>